<feature type="region of interest" description="Disordered" evidence="4">
    <location>
        <begin position="1"/>
        <end position="96"/>
    </location>
</feature>
<dbReference type="InterPro" id="IPR015637">
    <property type="entry name" value="MUG/TDG"/>
</dbReference>
<dbReference type="Pfam" id="PF03167">
    <property type="entry name" value="UDG"/>
    <property type="match status" value="1"/>
</dbReference>
<evidence type="ECO:0000259" key="5">
    <source>
        <dbReference type="SMART" id="SM00986"/>
    </source>
</evidence>
<dbReference type="GO" id="GO:0008263">
    <property type="term" value="F:pyrimidine-specific mismatch base pair DNA N-glycosylase activity"/>
    <property type="evidence" value="ECO:0007669"/>
    <property type="project" value="TreeGrafter"/>
</dbReference>
<protein>
    <submittedName>
        <fullName evidence="6">G/U mismatch-specific DNA glycosylase</fullName>
        <ecNumber evidence="6">3.2.2.28</ecNumber>
    </submittedName>
</protein>
<dbReference type="InterPro" id="IPR036895">
    <property type="entry name" value="Uracil-DNA_glycosylase-like_sf"/>
</dbReference>
<feature type="region of interest" description="Disordered" evidence="4">
    <location>
        <begin position="275"/>
        <end position="297"/>
    </location>
</feature>
<keyword evidence="1" id="KW-0227">DNA damage</keyword>
<dbReference type="CDD" id="cd10028">
    <property type="entry name" value="UDG-F2_TDG_MUG"/>
    <property type="match status" value="1"/>
</dbReference>
<keyword evidence="6" id="KW-0326">Glycosidase</keyword>
<organism evidence="6">
    <name type="scientific">uncultured Frankia sp</name>
    <dbReference type="NCBI Taxonomy" id="181582"/>
    <lineage>
        <taxon>Bacteria</taxon>
        <taxon>Bacillati</taxon>
        <taxon>Actinomycetota</taxon>
        <taxon>Actinomycetes</taxon>
        <taxon>Frankiales</taxon>
        <taxon>Frankiaceae</taxon>
        <taxon>Frankia</taxon>
        <taxon>environmental samples</taxon>
    </lineage>
</organism>
<dbReference type="InterPro" id="IPR005122">
    <property type="entry name" value="Uracil-DNA_glycosylase-like"/>
</dbReference>
<dbReference type="EMBL" id="MG958467">
    <property type="protein sequence ID" value="AYF61199.1"/>
    <property type="molecule type" value="Genomic_DNA"/>
</dbReference>
<reference evidence="6" key="1">
    <citation type="submission" date="2018-02" db="EMBL/GenBank/DDBJ databases">
        <authorList>
            <person name="Briolay J."/>
        </authorList>
    </citation>
    <scope>NUCLEOTIDE SEQUENCE</scope>
</reference>
<evidence type="ECO:0000256" key="2">
    <source>
        <dbReference type="ARBA" id="ARBA00022801"/>
    </source>
</evidence>
<feature type="compositionally biased region" description="Low complexity" evidence="4">
    <location>
        <begin position="49"/>
        <end position="61"/>
    </location>
</feature>
<dbReference type="GO" id="GO:0004844">
    <property type="term" value="F:uracil DNA N-glycosylase activity"/>
    <property type="evidence" value="ECO:0007669"/>
    <property type="project" value="TreeGrafter"/>
</dbReference>
<feature type="compositionally biased region" description="Low complexity" evidence="4">
    <location>
        <begin position="26"/>
        <end position="40"/>
    </location>
</feature>
<evidence type="ECO:0000256" key="1">
    <source>
        <dbReference type="ARBA" id="ARBA00022763"/>
    </source>
</evidence>
<feature type="compositionally biased region" description="Low complexity" evidence="4">
    <location>
        <begin position="275"/>
        <end position="289"/>
    </location>
</feature>
<dbReference type="PANTHER" id="PTHR12159">
    <property type="entry name" value="G/T AND G/U MISMATCH-SPECIFIC DNA GLYCOSYLASE"/>
    <property type="match status" value="1"/>
</dbReference>
<dbReference type="EC" id="3.2.2.28" evidence="6"/>
<keyword evidence="2 6" id="KW-0378">Hydrolase</keyword>
<dbReference type="GO" id="GO:0006285">
    <property type="term" value="P:base-excision repair, AP site formation"/>
    <property type="evidence" value="ECO:0007669"/>
    <property type="project" value="InterPro"/>
</dbReference>
<dbReference type="AlphaFoldDB" id="A0A6F8M2W1"/>
<sequence>MASTRPPSQGTAPDQPSPADQTPEDTLPQTLTLSTGPTLPSEAATPGMEAAPVQEAAPAQEATDRPVAAPAPEAADTPVAGPAALRSPKPPRRPRPDRAELLAAYGKTVPDLVGPETRVLLCGINPSLESGATGFHFGTPSNRLWPVLHFAGFTGRRLHPSETEHLRARGIGITNLVHRSTARADEIADDEIRAGVPVLIELVERIRPEWVAFLGLAAYRIGFGRRTAKVGRQPERIGPAGVWLLPNPSGLNAHYQLPDLVRVYGELREAAFGPVTATTPAAGPTAGPGLRSGHGGG</sequence>
<evidence type="ECO:0000256" key="4">
    <source>
        <dbReference type="SAM" id="MobiDB-lite"/>
    </source>
</evidence>
<dbReference type="NCBIfam" id="NF007570">
    <property type="entry name" value="PRK10201.1"/>
    <property type="match status" value="1"/>
</dbReference>
<accession>A0A6F8M2W1</accession>
<dbReference type="SUPFAM" id="SSF52141">
    <property type="entry name" value="Uracil-DNA glycosylase-like"/>
    <property type="match status" value="1"/>
</dbReference>
<feature type="compositionally biased region" description="Polar residues" evidence="4">
    <location>
        <begin position="1"/>
        <end position="20"/>
    </location>
</feature>
<keyword evidence="3" id="KW-0234">DNA repair</keyword>
<gene>
    <name evidence="6" type="primary">mug</name>
    <name evidence="6" type="ORF">DGFJBDHO_00003</name>
</gene>
<name>A0A6F8M2W1_9ACTN</name>
<evidence type="ECO:0000313" key="6">
    <source>
        <dbReference type="EMBL" id="AYF61199.1"/>
    </source>
</evidence>
<proteinExistence type="predicted"/>
<feature type="domain" description="Uracil-DNA glycosylase-like" evidence="5">
    <location>
        <begin position="110"/>
        <end position="261"/>
    </location>
</feature>
<dbReference type="PANTHER" id="PTHR12159:SF9">
    <property type="entry name" value="G_T MISMATCH-SPECIFIC THYMINE DNA GLYCOSYLASE"/>
    <property type="match status" value="1"/>
</dbReference>
<dbReference type="Gene3D" id="3.40.470.10">
    <property type="entry name" value="Uracil-DNA glycosylase-like domain"/>
    <property type="match status" value="1"/>
</dbReference>
<evidence type="ECO:0000256" key="3">
    <source>
        <dbReference type="ARBA" id="ARBA00023204"/>
    </source>
</evidence>
<dbReference type="SMART" id="SM00987">
    <property type="entry name" value="UreE_C"/>
    <property type="match status" value="1"/>
</dbReference>
<dbReference type="SMART" id="SM00986">
    <property type="entry name" value="UDG"/>
    <property type="match status" value="1"/>
</dbReference>
<reference evidence="6" key="2">
    <citation type="submission" date="2020-03" db="EMBL/GenBank/DDBJ databases">
        <title>Sequencing the whole spectinomycin operon, new perspectives for prokaryotic systematics.</title>
        <authorList>
            <person name="Flandrois J.-P."/>
        </authorList>
    </citation>
    <scope>NUCLEOTIDE SEQUENCE</scope>
</reference>